<dbReference type="PANTHER" id="PTHR36766:SF64">
    <property type="entry name" value="OS12G0206100 PROTEIN"/>
    <property type="match status" value="1"/>
</dbReference>
<dbReference type="FunFam" id="1.10.10.10:FF:000322">
    <property type="entry name" value="Probable disease resistance protein At1g63360"/>
    <property type="match status" value="1"/>
</dbReference>
<dbReference type="Gene3D" id="3.80.10.10">
    <property type="entry name" value="Ribonuclease Inhibitor"/>
    <property type="match status" value="2"/>
</dbReference>
<dbReference type="InterPro" id="IPR036388">
    <property type="entry name" value="WH-like_DNA-bd_sf"/>
</dbReference>
<gene>
    <name evidence="8" type="ORF">PAHAL_6G060100</name>
</gene>
<evidence type="ECO:0000313" key="8">
    <source>
        <dbReference type="EMBL" id="PAN33870.2"/>
    </source>
</evidence>
<dbReference type="AlphaFoldDB" id="A0A2S3I0S1"/>
<feature type="region of interest" description="Disordered" evidence="4">
    <location>
        <begin position="29"/>
        <end position="75"/>
    </location>
</feature>
<dbReference type="GO" id="GO:0043531">
    <property type="term" value="F:ADP binding"/>
    <property type="evidence" value="ECO:0007669"/>
    <property type="project" value="InterPro"/>
</dbReference>
<dbReference type="InterPro" id="IPR058922">
    <property type="entry name" value="WHD_DRP"/>
</dbReference>
<organism evidence="8">
    <name type="scientific">Panicum hallii</name>
    <dbReference type="NCBI Taxonomy" id="206008"/>
    <lineage>
        <taxon>Eukaryota</taxon>
        <taxon>Viridiplantae</taxon>
        <taxon>Streptophyta</taxon>
        <taxon>Embryophyta</taxon>
        <taxon>Tracheophyta</taxon>
        <taxon>Spermatophyta</taxon>
        <taxon>Magnoliopsida</taxon>
        <taxon>Liliopsida</taxon>
        <taxon>Poales</taxon>
        <taxon>Poaceae</taxon>
        <taxon>PACMAD clade</taxon>
        <taxon>Panicoideae</taxon>
        <taxon>Panicodae</taxon>
        <taxon>Paniceae</taxon>
        <taxon>Panicinae</taxon>
        <taxon>Panicum</taxon>
        <taxon>Panicum sect. Panicum</taxon>
    </lineage>
</organism>
<dbReference type="SUPFAM" id="SSF52058">
    <property type="entry name" value="L domain-like"/>
    <property type="match status" value="2"/>
</dbReference>
<dbReference type="Pfam" id="PF25019">
    <property type="entry name" value="LRR_R13L1-DRL21"/>
    <property type="match status" value="1"/>
</dbReference>
<sequence>MEDYRFPLGSKEELSKNLKKMEELIEEGEKLVKFPDLTTSGGNIKSSPEQTTGSGSRSPSKTTSEPPKVFGRDGDTENIISMLHDTTADPHSVIGIHGMSGSGKTTLAQYVCECEKKTGVPYFELIMWIHVTKNFSVDTIYKEMLEIVPGEKMEGDTNNLDKLQSELKKRLQGKRVLLVLDDVWYSENDRAQDDLVKLLSPLKESDKASRVLFTSRTADTAKLLGAPNPMEISDMYEEESFKMFMYYAFDNSGVSDQDRGEFDILGRKISNLLRKSPMAMKTVGRQLKRRTSEKKHSEYWKNILIQKHDLLKHTMGALWWSYNELEEHVRQCFAYCSMFPTRYELKQEELVKMWMAQGLVDTSKNEDIELAARECFDVLLSTSFIQLHKTPAGKEYYTIHDLMHDLAERVAGSDFFRIEKGTMDRKIPKDVRHLFIDSDNFGELIMKNIVDLKTLRTLVMSISAKEIKARDFESILKNLKKLRFVHVCLEKLQQNVIPDCIGELQHLRYLGLYGVFPHPEKSTTIMLPSTFVQLYHLQELLVPFATCLHCPHSKMAHLVNLRSIAGLELSIPHIGQMKWLRTLGGFTVKKEEGYEITQLENLDNIRGRLRIYGLENIKSKDDALRAKLSRKLHITDLSFIWEKTPKAAAPPNPEEILEALHPPALLSKLSFWYYDGSTFPSWLSGEDGKLKRLEDLSFQGCRGSSSELKFSKPLPMLHRLEINNCSWNALPDDIKQQLASLEELKIHNCKNIRSLPELPSSLKILQTRGCKNIKALPELPQSLEELIIYDCEDIKSPPRLPSSLKKLCIQGCLDISTLLELSPSSLEELIIYNENIQPSPRLPSSLKKLQIMGCSNIRIQLDLPLSLVEFKIKECQNINSSPRLLPSLKKLKIKSCPKIMTLLKLPSSLEELQIKDCSKIQLPPGLPPSLKKLWVKDCPNIQSLPKLPHLEESLLE</sequence>
<dbReference type="GO" id="GO:0002758">
    <property type="term" value="P:innate immune response-activating signaling pathway"/>
    <property type="evidence" value="ECO:0007669"/>
    <property type="project" value="UniProtKB-ARBA"/>
</dbReference>
<evidence type="ECO:0000256" key="3">
    <source>
        <dbReference type="ARBA" id="ARBA00022821"/>
    </source>
</evidence>
<keyword evidence="3" id="KW-0611">Plant defense</keyword>
<dbReference type="EMBL" id="CM008051">
    <property type="protein sequence ID" value="PAN33870.2"/>
    <property type="molecule type" value="Genomic_DNA"/>
</dbReference>
<reference evidence="8" key="1">
    <citation type="submission" date="2018-04" db="EMBL/GenBank/DDBJ databases">
        <title>WGS assembly of Panicum hallii.</title>
        <authorList>
            <person name="Lovell J."/>
            <person name="Jenkins J."/>
            <person name="Lowry D."/>
            <person name="Mamidi S."/>
            <person name="Sreedasyam A."/>
            <person name="Weng X."/>
            <person name="Barry K."/>
            <person name="Bonette J."/>
            <person name="Campitelli B."/>
            <person name="Daum C."/>
            <person name="Gordon S."/>
            <person name="Gould B."/>
            <person name="Lipzen A."/>
            <person name="Macqueen A."/>
            <person name="Palacio-Mejia J."/>
            <person name="Plott C."/>
            <person name="Shakirov E."/>
            <person name="Shu S."/>
            <person name="Yoshinaga Y."/>
            <person name="Zane M."/>
            <person name="Rokhsar D."/>
            <person name="Grimwood J."/>
            <person name="Schmutz J."/>
            <person name="Juenger T."/>
        </authorList>
    </citation>
    <scope>NUCLEOTIDE SEQUENCE [LARGE SCALE GENOMIC DNA]</scope>
    <source>
        <strain evidence="8">FIL2</strain>
    </source>
</reference>
<proteinExistence type="predicted"/>
<feature type="compositionally biased region" description="Polar residues" evidence="4">
    <location>
        <begin position="37"/>
        <end position="65"/>
    </location>
</feature>
<feature type="domain" description="Disease resistance protein winged helix" evidence="6">
    <location>
        <begin position="338"/>
        <end position="407"/>
    </location>
</feature>
<dbReference type="SUPFAM" id="SSF52540">
    <property type="entry name" value="P-loop containing nucleoside triphosphate hydrolases"/>
    <property type="match status" value="1"/>
</dbReference>
<dbReference type="InterPro" id="IPR027417">
    <property type="entry name" value="P-loop_NTPase"/>
</dbReference>
<evidence type="ECO:0000259" key="5">
    <source>
        <dbReference type="Pfam" id="PF00931"/>
    </source>
</evidence>
<dbReference type="GO" id="GO:0042742">
    <property type="term" value="P:defense response to bacterium"/>
    <property type="evidence" value="ECO:0007669"/>
    <property type="project" value="UniProtKB-ARBA"/>
</dbReference>
<dbReference type="PANTHER" id="PTHR36766">
    <property type="entry name" value="PLANT BROAD-SPECTRUM MILDEW RESISTANCE PROTEIN RPW8"/>
    <property type="match status" value="1"/>
</dbReference>
<dbReference type="Gramene" id="PAN33870">
    <property type="protein sequence ID" value="PAN33870"/>
    <property type="gene ID" value="PAHAL_6G060100"/>
</dbReference>
<feature type="domain" description="NB-ARC" evidence="5">
    <location>
        <begin position="75"/>
        <end position="251"/>
    </location>
</feature>
<protein>
    <submittedName>
        <fullName evidence="8">Uncharacterized protein</fullName>
    </submittedName>
</protein>
<evidence type="ECO:0000256" key="1">
    <source>
        <dbReference type="ARBA" id="ARBA00022614"/>
    </source>
</evidence>
<dbReference type="Pfam" id="PF23559">
    <property type="entry name" value="WHD_DRP"/>
    <property type="match status" value="1"/>
</dbReference>
<dbReference type="InterPro" id="IPR002182">
    <property type="entry name" value="NB-ARC"/>
</dbReference>
<evidence type="ECO:0000259" key="6">
    <source>
        <dbReference type="Pfam" id="PF23559"/>
    </source>
</evidence>
<name>A0A2S3I0S1_9POAL</name>
<accession>A0A2S3I0S1</accession>
<keyword evidence="2" id="KW-0677">Repeat</keyword>
<evidence type="ECO:0000256" key="2">
    <source>
        <dbReference type="ARBA" id="ARBA00022737"/>
    </source>
</evidence>
<dbReference type="Gene3D" id="1.10.10.10">
    <property type="entry name" value="Winged helix-like DNA-binding domain superfamily/Winged helix DNA-binding domain"/>
    <property type="match status" value="1"/>
</dbReference>
<feature type="domain" description="R13L1/DRL21-like LRR repeat region" evidence="7">
    <location>
        <begin position="596"/>
        <end position="725"/>
    </location>
</feature>
<dbReference type="InterPro" id="IPR032675">
    <property type="entry name" value="LRR_dom_sf"/>
</dbReference>
<dbReference type="GO" id="GO:0009626">
    <property type="term" value="P:plant-type hypersensitive response"/>
    <property type="evidence" value="ECO:0007669"/>
    <property type="project" value="UniProtKB-ARBA"/>
</dbReference>
<evidence type="ECO:0000256" key="4">
    <source>
        <dbReference type="SAM" id="MobiDB-lite"/>
    </source>
</evidence>
<keyword evidence="1" id="KW-0433">Leucine-rich repeat</keyword>
<dbReference type="Pfam" id="PF00931">
    <property type="entry name" value="NB-ARC"/>
    <property type="match status" value="1"/>
</dbReference>
<dbReference type="PRINTS" id="PR00364">
    <property type="entry name" value="DISEASERSIST"/>
</dbReference>
<dbReference type="Gene3D" id="3.40.50.300">
    <property type="entry name" value="P-loop containing nucleotide triphosphate hydrolases"/>
    <property type="match status" value="1"/>
</dbReference>
<dbReference type="InterPro" id="IPR056789">
    <property type="entry name" value="LRR_R13L1-DRL21"/>
</dbReference>
<dbReference type="Proteomes" id="UP000243499">
    <property type="component" value="Chromosome 6"/>
</dbReference>
<evidence type="ECO:0000259" key="7">
    <source>
        <dbReference type="Pfam" id="PF25019"/>
    </source>
</evidence>